<dbReference type="GeneID" id="18162879"/>
<dbReference type="OMA" id="YNTWGEF"/>
<dbReference type="HOGENOM" id="CLU_065393_0_0_1"/>
<keyword evidence="1" id="KW-0732">Signal</keyword>
<dbReference type="Proteomes" id="UP000001610">
    <property type="component" value="Unassembled WGS sequence"/>
</dbReference>
<evidence type="ECO:0000313" key="2">
    <source>
        <dbReference type="EMBL" id="EGX96190.1"/>
    </source>
</evidence>
<dbReference type="AlphaFoldDB" id="G3J6F6"/>
<dbReference type="OrthoDB" id="5320938at2759"/>
<dbReference type="InParanoid" id="G3J6F6"/>
<dbReference type="RefSeq" id="XP_006666067.1">
    <property type="nucleotide sequence ID" value="XM_006666004.1"/>
</dbReference>
<feature type="chain" id="PRO_5003445850" description="Effector 5" evidence="1">
    <location>
        <begin position="21"/>
        <end position="277"/>
    </location>
</feature>
<reference evidence="2 3" key="1">
    <citation type="journal article" date="2011" name="Genome Biol.">
        <title>Genome sequence of the insect pathogenic fungus Cordyceps militaris, a valued traditional Chinese medicine.</title>
        <authorList>
            <person name="Zheng P."/>
            <person name="Xia Y."/>
            <person name="Xiao G."/>
            <person name="Xiong C."/>
            <person name="Hu X."/>
            <person name="Zhang S."/>
            <person name="Zheng H."/>
            <person name="Huang Y."/>
            <person name="Zhou Y."/>
            <person name="Wang S."/>
            <person name="Zhao G.P."/>
            <person name="Liu X."/>
            <person name="St Leger R.J."/>
            <person name="Wang C."/>
        </authorList>
    </citation>
    <scope>NUCLEOTIDE SEQUENCE [LARGE SCALE GENOMIC DNA]</scope>
    <source>
        <strain evidence="2 3">CM01</strain>
    </source>
</reference>
<feature type="signal peptide" evidence="1">
    <location>
        <begin position="1"/>
        <end position="20"/>
    </location>
</feature>
<proteinExistence type="predicted"/>
<dbReference type="VEuPathDB" id="FungiDB:CCM_00845"/>
<evidence type="ECO:0000256" key="1">
    <source>
        <dbReference type="SAM" id="SignalP"/>
    </source>
</evidence>
<dbReference type="EMBL" id="JH126399">
    <property type="protein sequence ID" value="EGX96190.1"/>
    <property type="molecule type" value="Genomic_DNA"/>
</dbReference>
<organism evidence="2 3">
    <name type="scientific">Cordyceps militaris (strain CM01)</name>
    <name type="common">Caterpillar fungus</name>
    <dbReference type="NCBI Taxonomy" id="983644"/>
    <lineage>
        <taxon>Eukaryota</taxon>
        <taxon>Fungi</taxon>
        <taxon>Dikarya</taxon>
        <taxon>Ascomycota</taxon>
        <taxon>Pezizomycotina</taxon>
        <taxon>Sordariomycetes</taxon>
        <taxon>Hypocreomycetidae</taxon>
        <taxon>Hypocreales</taxon>
        <taxon>Cordycipitaceae</taxon>
        <taxon>Cordyceps</taxon>
    </lineage>
</organism>
<name>G3J6F6_CORMM</name>
<accession>G3J6F6</accession>
<dbReference type="eggNOG" id="ENOG502SPC5">
    <property type="taxonomic scope" value="Eukaryota"/>
</dbReference>
<gene>
    <name evidence="2" type="ORF">CCM_00845</name>
</gene>
<keyword evidence="3" id="KW-1185">Reference proteome</keyword>
<sequence>MFFKTSTIAAVAALLRAGEALPPARNDSVNGVPAIGKRWLDCNRPVQGLSLDDCQHMSKIGFGSMGKNSDHDNGAIWVGGDGPTTFTFTNRADEGVTVVMWLQTDYKSSFVNVRQPYVTYSLPSPGDAVTVSAAQGISGAFAALHRDTTLRDGHIFNTWGEWSTGPYATVDVSRLPNMDGDRIEIETPGGCRANMDRCVFTCKRASRCGASGEYSLQSCEAHSQAGNPHIGHDHQFVIPVGASERTRNSEADNLSRGNPTGGCGGFENGGHVTVGLF</sequence>
<evidence type="ECO:0000313" key="3">
    <source>
        <dbReference type="Proteomes" id="UP000001610"/>
    </source>
</evidence>
<protein>
    <recommendedName>
        <fullName evidence="4">Effector 5</fullName>
    </recommendedName>
</protein>
<evidence type="ECO:0008006" key="4">
    <source>
        <dbReference type="Google" id="ProtNLM"/>
    </source>
</evidence>
<dbReference type="KEGG" id="cmt:CCM_00845"/>